<name>A0A0F9IFU2_9ZZZZ</name>
<comment type="caution">
    <text evidence="2">The sequence shown here is derived from an EMBL/GenBank/DDBJ whole genome shotgun (WGS) entry which is preliminary data.</text>
</comment>
<dbReference type="AlphaFoldDB" id="A0A0F9IFU2"/>
<accession>A0A0F9IFU2</accession>
<gene>
    <name evidence="2" type="ORF">LCGC14_1664190</name>
</gene>
<reference evidence="2" key="1">
    <citation type="journal article" date="2015" name="Nature">
        <title>Complex archaea that bridge the gap between prokaryotes and eukaryotes.</title>
        <authorList>
            <person name="Spang A."/>
            <person name="Saw J.H."/>
            <person name="Jorgensen S.L."/>
            <person name="Zaremba-Niedzwiedzka K."/>
            <person name="Martijn J."/>
            <person name="Lind A.E."/>
            <person name="van Eijk R."/>
            <person name="Schleper C."/>
            <person name="Guy L."/>
            <person name="Ettema T.J."/>
        </authorList>
    </citation>
    <scope>NUCLEOTIDE SEQUENCE</scope>
</reference>
<keyword evidence="1" id="KW-0472">Membrane</keyword>
<proteinExistence type="predicted"/>
<evidence type="ECO:0000256" key="1">
    <source>
        <dbReference type="SAM" id="Phobius"/>
    </source>
</evidence>
<keyword evidence="1" id="KW-0812">Transmembrane</keyword>
<keyword evidence="1" id="KW-1133">Transmembrane helix</keyword>
<evidence type="ECO:0000313" key="2">
    <source>
        <dbReference type="EMBL" id="KKM18589.1"/>
    </source>
</evidence>
<organism evidence="2">
    <name type="scientific">marine sediment metagenome</name>
    <dbReference type="NCBI Taxonomy" id="412755"/>
    <lineage>
        <taxon>unclassified sequences</taxon>
        <taxon>metagenomes</taxon>
        <taxon>ecological metagenomes</taxon>
    </lineage>
</organism>
<protein>
    <submittedName>
        <fullName evidence="2">Uncharacterized protein</fullName>
    </submittedName>
</protein>
<feature type="transmembrane region" description="Helical" evidence="1">
    <location>
        <begin position="75"/>
        <end position="92"/>
    </location>
</feature>
<dbReference type="EMBL" id="LAZR01014188">
    <property type="protein sequence ID" value="KKM18589.1"/>
    <property type="molecule type" value="Genomic_DNA"/>
</dbReference>
<sequence length="170" mass="19577">MKQDHKHNPFKIPEDYFEAFSGNLMKRVEGKDDAIPKKDGFVVPDGYFDNLHDTIKPKLNVSRVKVIPLHRYRKYYFAAASIAAIVALVFTLNRGTADDITFEDIASSDIENYFENYASDFSSYEIAEVVPVDELEITDLMANSLNNEIILNYLDNNTDEFEELNLEYDE</sequence>